<accession>A0ABU0GRE9</accession>
<gene>
    <name evidence="2" type="ORF">QOZ98_000349</name>
</gene>
<dbReference type="CDD" id="cd04301">
    <property type="entry name" value="NAT_SF"/>
    <property type="match status" value="1"/>
</dbReference>
<protein>
    <submittedName>
        <fullName evidence="2">RimJ/RimL family protein N-acetyltransferase</fullName>
    </submittedName>
</protein>
<comment type="caution">
    <text evidence="2">The sequence shown here is derived from an EMBL/GenBank/DDBJ whole genome shotgun (WGS) entry which is preliminary data.</text>
</comment>
<dbReference type="InterPro" id="IPR016181">
    <property type="entry name" value="Acyl_CoA_acyltransferase"/>
</dbReference>
<evidence type="ECO:0000259" key="1">
    <source>
        <dbReference type="PROSITE" id="PS51186"/>
    </source>
</evidence>
<dbReference type="PANTHER" id="PTHR43415:SF3">
    <property type="entry name" value="GNAT-FAMILY ACETYLTRANSFERASE"/>
    <property type="match status" value="1"/>
</dbReference>
<sequence length="179" mass="20363">MEIDQLDFSSYRIRTATDQDAYYLSELRLQIDGETENLDREKGEAYIDEEGFRSLIEKDRASGNSLFLVAEANGQLVAFSRCAGSDLKRTLHQTEFGIAVVKAFWGQGIGQNLLTESIRWADEVGICKISLRVLETNIKAIKLYKKYDFEVEGILKKDKLLSDGNYYNTVLMGRINENT</sequence>
<evidence type="ECO:0000313" key="2">
    <source>
        <dbReference type="EMBL" id="MDQ0427524.1"/>
    </source>
</evidence>
<dbReference type="Gene3D" id="3.40.630.30">
    <property type="match status" value="1"/>
</dbReference>
<reference evidence="2 3" key="1">
    <citation type="submission" date="2023-07" db="EMBL/GenBank/DDBJ databases">
        <title>Genomic Encyclopedia of Type Strains, Phase IV (KMG-IV): sequencing the most valuable type-strain genomes for metagenomic binning, comparative biology and taxonomic classification.</title>
        <authorList>
            <person name="Goeker M."/>
        </authorList>
    </citation>
    <scope>NUCLEOTIDE SEQUENCE [LARGE SCALE GENOMIC DNA]</scope>
    <source>
        <strain evidence="2 3">DSM 16419</strain>
    </source>
</reference>
<dbReference type="InterPro" id="IPR000182">
    <property type="entry name" value="GNAT_dom"/>
</dbReference>
<dbReference type="Pfam" id="PF00583">
    <property type="entry name" value="Acetyltransf_1"/>
    <property type="match status" value="1"/>
</dbReference>
<dbReference type="PROSITE" id="PS51186">
    <property type="entry name" value="GNAT"/>
    <property type="match status" value="1"/>
</dbReference>
<keyword evidence="3" id="KW-1185">Reference proteome</keyword>
<dbReference type="Proteomes" id="UP001241988">
    <property type="component" value="Unassembled WGS sequence"/>
</dbReference>
<dbReference type="PANTHER" id="PTHR43415">
    <property type="entry name" value="SPERMIDINE N(1)-ACETYLTRANSFERASE"/>
    <property type="match status" value="1"/>
</dbReference>
<evidence type="ECO:0000313" key="3">
    <source>
        <dbReference type="Proteomes" id="UP001241988"/>
    </source>
</evidence>
<organism evidence="2 3">
    <name type="scientific">Planomicrobium stackebrandtii</name>
    <dbReference type="NCBI Taxonomy" id="253160"/>
    <lineage>
        <taxon>Bacteria</taxon>
        <taxon>Bacillati</taxon>
        <taxon>Bacillota</taxon>
        <taxon>Bacilli</taxon>
        <taxon>Bacillales</taxon>
        <taxon>Caryophanaceae</taxon>
        <taxon>Planomicrobium</taxon>
    </lineage>
</organism>
<feature type="domain" description="N-acetyltransferase" evidence="1">
    <location>
        <begin position="11"/>
        <end position="177"/>
    </location>
</feature>
<dbReference type="SUPFAM" id="SSF55729">
    <property type="entry name" value="Acyl-CoA N-acyltransferases (Nat)"/>
    <property type="match status" value="1"/>
</dbReference>
<dbReference type="EMBL" id="JAUSWB010000001">
    <property type="protein sequence ID" value="MDQ0427524.1"/>
    <property type="molecule type" value="Genomic_DNA"/>
</dbReference>
<proteinExistence type="predicted"/>
<name>A0ABU0GRE9_9BACL</name>
<dbReference type="RefSeq" id="WP_308785818.1">
    <property type="nucleotide sequence ID" value="NZ_JAUSWB010000001.1"/>
</dbReference>